<evidence type="ECO:0000259" key="8">
    <source>
        <dbReference type="PROSITE" id="PS51192"/>
    </source>
</evidence>
<keyword evidence="2" id="KW-0378">Hydrolase</keyword>
<dbReference type="STRING" id="142588.SAMN04488559_103116"/>
<protein>
    <recommendedName>
        <fullName evidence="6">ATP-dependent DNA helicase RecQ</fullName>
    </recommendedName>
    <alternativeName>
        <fullName evidence="7">DNA 3'-5' helicase RecQ</fullName>
    </alternativeName>
</protein>
<dbReference type="GO" id="GO:0006310">
    <property type="term" value="P:DNA recombination"/>
    <property type="evidence" value="ECO:0007669"/>
    <property type="project" value="InterPro"/>
</dbReference>
<dbReference type="InterPro" id="IPR011545">
    <property type="entry name" value="DEAD/DEAH_box_helicase_dom"/>
</dbReference>
<keyword evidence="3 10" id="KW-0347">Helicase</keyword>
<proteinExistence type="predicted"/>
<evidence type="ECO:0000313" key="11">
    <source>
        <dbReference type="Proteomes" id="UP000198948"/>
    </source>
</evidence>
<evidence type="ECO:0000256" key="2">
    <source>
        <dbReference type="ARBA" id="ARBA00022801"/>
    </source>
</evidence>
<dbReference type="GO" id="GO:0043590">
    <property type="term" value="C:bacterial nucleoid"/>
    <property type="evidence" value="ECO:0007669"/>
    <property type="project" value="TreeGrafter"/>
</dbReference>
<dbReference type="InterPro" id="IPR032284">
    <property type="entry name" value="RecQ_Zn-bd"/>
</dbReference>
<dbReference type="InterPro" id="IPR027417">
    <property type="entry name" value="P-loop_NTPase"/>
</dbReference>
<dbReference type="GO" id="GO:0006281">
    <property type="term" value="P:DNA repair"/>
    <property type="evidence" value="ECO:0007669"/>
    <property type="project" value="TreeGrafter"/>
</dbReference>
<keyword evidence="4" id="KW-0067">ATP-binding</keyword>
<dbReference type="PROSITE" id="PS51192">
    <property type="entry name" value="HELICASE_ATP_BIND_1"/>
    <property type="match status" value="1"/>
</dbReference>
<dbReference type="Proteomes" id="UP000198948">
    <property type="component" value="Unassembled WGS sequence"/>
</dbReference>
<evidence type="ECO:0000256" key="3">
    <source>
        <dbReference type="ARBA" id="ARBA00022806"/>
    </source>
</evidence>
<sequence length="445" mass="50847">MMLPTGTGKSICYQLAGYYLEGLAIIVSPLLSLMQDQVEQMKMKGEKRVVALNSFLSYEEKQAVLSQLSAYHYLFVSPEMLQQEQVLAALKQQKIALFVVDEAHCISQWGYDFRPDYLSLGAVRAALADPVTMALTATATAAVRKDIVTKLQLNQDHFKEWIYSIDRPNIALSTQIFQTQKEKEAALIETVRLQKKPGIIYFSSKKKAEEIAALLAKELQIKVAAYHGDVEAMDRMKLQQQFLHDDIELICATSAFGMGINKGNIRFVLHYHLPSNIEAYLQEIGRAGRDGGPSIAYLFYQKGDEQIHHQLRENELPEDDLLEMAYQNGITAIEEQVNEVQYRFVKNQLNQGISLADAKKQRNELIGKKKKQLNEMLDYIQTAQCKRAELLKHFGEELKQQLENCCQSCGINLTEYQEKERVIQEKTQEENADWQAYLLKMFNLC</sequence>
<reference evidence="10 11" key="1">
    <citation type="submission" date="2016-10" db="EMBL/GenBank/DDBJ databases">
        <authorList>
            <person name="de Groot N.N."/>
        </authorList>
    </citation>
    <scope>NUCLEOTIDE SEQUENCE [LARGE SCALE GENOMIC DNA]</scope>
    <source>
        <strain evidence="10 11">DSM 13760</strain>
    </source>
</reference>
<evidence type="ECO:0000313" key="10">
    <source>
        <dbReference type="EMBL" id="SER68817.1"/>
    </source>
</evidence>
<keyword evidence="11" id="KW-1185">Reference proteome</keyword>
<dbReference type="InterPro" id="IPR004589">
    <property type="entry name" value="DNA_helicase_ATP-dep_RecQ"/>
</dbReference>
<feature type="domain" description="Helicase ATP-binding" evidence="8">
    <location>
        <begin position="1"/>
        <end position="157"/>
    </location>
</feature>
<evidence type="ECO:0000259" key="9">
    <source>
        <dbReference type="PROSITE" id="PS51194"/>
    </source>
</evidence>
<gene>
    <name evidence="10" type="ORF">SAMN04488559_103116</name>
</gene>
<dbReference type="SMART" id="SM00487">
    <property type="entry name" value="DEXDc"/>
    <property type="match status" value="1"/>
</dbReference>
<evidence type="ECO:0000256" key="7">
    <source>
        <dbReference type="ARBA" id="ARBA00044550"/>
    </source>
</evidence>
<dbReference type="GO" id="GO:0009378">
    <property type="term" value="F:four-way junction helicase activity"/>
    <property type="evidence" value="ECO:0007669"/>
    <property type="project" value="TreeGrafter"/>
</dbReference>
<dbReference type="GO" id="GO:0016787">
    <property type="term" value="F:hydrolase activity"/>
    <property type="evidence" value="ECO:0007669"/>
    <property type="project" value="UniProtKB-KW"/>
</dbReference>
<organism evidence="10 11">
    <name type="scientific">Isobaculum melis</name>
    <dbReference type="NCBI Taxonomy" id="142588"/>
    <lineage>
        <taxon>Bacteria</taxon>
        <taxon>Bacillati</taxon>
        <taxon>Bacillota</taxon>
        <taxon>Bacilli</taxon>
        <taxon>Lactobacillales</taxon>
        <taxon>Carnobacteriaceae</taxon>
        <taxon>Isobaculum</taxon>
    </lineage>
</organism>
<dbReference type="CDD" id="cd17920">
    <property type="entry name" value="DEXHc_RecQ"/>
    <property type="match status" value="1"/>
</dbReference>
<evidence type="ECO:0000256" key="6">
    <source>
        <dbReference type="ARBA" id="ARBA00044535"/>
    </source>
</evidence>
<dbReference type="SUPFAM" id="SSF52540">
    <property type="entry name" value="P-loop containing nucleoside triphosphate hydrolases"/>
    <property type="match status" value="1"/>
</dbReference>
<dbReference type="NCBIfam" id="TIGR00614">
    <property type="entry name" value="recQ_fam"/>
    <property type="match status" value="1"/>
</dbReference>
<dbReference type="Pfam" id="PF00271">
    <property type="entry name" value="Helicase_C"/>
    <property type="match status" value="1"/>
</dbReference>
<dbReference type="GO" id="GO:0003677">
    <property type="term" value="F:DNA binding"/>
    <property type="evidence" value="ECO:0007669"/>
    <property type="project" value="UniProtKB-KW"/>
</dbReference>
<dbReference type="PROSITE" id="PS51194">
    <property type="entry name" value="HELICASE_CTER"/>
    <property type="match status" value="1"/>
</dbReference>
<dbReference type="EMBL" id="FOHA01000003">
    <property type="protein sequence ID" value="SER68817.1"/>
    <property type="molecule type" value="Genomic_DNA"/>
</dbReference>
<dbReference type="GO" id="GO:0005524">
    <property type="term" value="F:ATP binding"/>
    <property type="evidence" value="ECO:0007669"/>
    <property type="project" value="UniProtKB-KW"/>
</dbReference>
<dbReference type="AlphaFoldDB" id="A0A1H9R894"/>
<evidence type="ECO:0000256" key="4">
    <source>
        <dbReference type="ARBA" id="ARBA00022840"/>
    </source>
</evidence>
<dbReference type="PROSITE" id="PS00690">
    <property type="entry name" value="DEAH_ATP_HELICASE"/>
    <property type="match status" value="1"/>
</dbReference>
<keyword evidence="1" id="KW-0547">Nucleotide-binding</keyword>
<dbReference type="Pfam" id="PF16124">
    <property type="entry name" value="RecQ_Zn_bind"/>
    <property type="match status" value="1"/>
</dbReference>
<dbReference type="GO" id="GO:0005737">
    <property type="term" value="C:cytoplasm"/>
    <property type="evidence" value="ECO:0007669"/>
    <property type="project" value="TreeGrafter"/>
</dbReference>
<dbReference type="InterPro" id="IPR001650">
    <property type="entry name" value="Helicase_C-like"/>
</dbReference>
<dbReference type="InterPro" id="IPR002464">
    <property type="entry name" value="DNA/RNA_helicase_DEAH_CS"/>
</dbReference>
<dbReference type="PANTHER" id="PTHR13710">
    <property type="entry name" value="DNA HELICASE RECQ FAMILY MEMBER"/>
    <property type="match status" value="1"/>
</dbReference>
<dbReference type="InterPro" id="IPR014001">
    <property type="entry name" value="Helicase_ATP-bd"/>
</dbReference>
<evidence type="ECO:0000256" key="1">
    <source>
        <dbReference type="ARBA" id="ARBA00022741"/>
    </source>
</evidence>
<dbReference type="GO" id="GO:0043138">
    <property type="term" value="F:3'-5' DNA helicase activity"/>
    <property type="evidence" value="ECO:0007669"/>
    <property type="project" value="TreeGrafter"/>
</dbReference>
<accession>A0A1H9R894</accession>
<dbReference type="PANTHER" id="PTHR13710:SF84">
    <property type="entry name" value="ATP-DEPENDENT DNA HELICASE RECS-RELATED"/>
    <property type="match status" value="1"/>
</dbReference>
<dbReference type="GO" id="GO:0030894">
    <property type="term" value="C:replisome"/>
    <property type="evidence" value="ECO:0007669"/>
    <property type="project" value="TreeGrafter"/>
</dbReference>
<feature type="domain" description="Helicase C-terminal" evidence="9">
    <location>
        <begin position="182"/>
        <end position="341"/>
    </location>
</feature>
<dbReference type="Gene3D" id="3.40.50.300">
    <property type="entry name" value="P-loop containing nucleotide triphosphate hydrolases"/>
    <property type="match status" value="2"/>
</dbReference>
<dbReference type="SMART" id="SM00490">
    <property type="entry name" value="HELICc"/>
    <property type="match status" value="1"/>
</dbReference>
<name>A0A1H9R894_9LACT</name>
<dbReference type="Pfam" id="PF00270">
    <property type="entry name" value="DEAD"/>
    <property type="match status" value="1"/>
</dbReference>
<evidence type="ECO:0000256" key="5">
    <source>
        <dbReference type="ARBA" id="ARBA00023125"/>
    </source>
</evidence>
<keyword evidence="5" id="KW-0238">DNA-binding</keyword>